<evidence type="ECO:0000259" key="1">
    <source>
        <dbReference type="Pfam" id="PF12680"/>
    </source>
</evidence>
<dbReference type="InterPro" id="IPR032710">
    <property type="entry name" value="NTF2-like_dom_sf"/>
</dbReference>
<gene>
    <name evidence="2" type="ORF">JK358_35925</name>
</gene>
<protein>
    <submittedName>
        <fullName evidence="2">Nuclear transport factor 2 family protein</fullName>
    </submittedName>
</protein>
<sequence>MGGALLRDYDLSIVERLGACTVATQNGEVHDVMPAFTVEHWAAFWASPDPERAVLITDDVIGDWPGDDEPVRGAAAYRARIKQAMDEIPGLWLEVLEHATNGEFIFIRWRAHGTGVAGPLEIDGFDRFLIEDGRVKENIIRYDTKKYDHLVFGR</sequence>
<dbReference type="EMBL" id="JAERRJ010000019">
    <property type="protein sequence ID" value="MBL1079805.1"/>
    <property type="molecule type" value="Genomic_DNA"/>
</dbReference>
<dbReference type="InterPro" id="IPR037401">
    <property type="entry name" value="SnoaL-like"/>
</dbReference>
<evidence type="ECO:0000313" key="2">
    <source>
        <dbReference type="EMBL" id="MBL1079805.1"/>
    </source>
</evidence>
<reference evidence="2 3" key="1">
    <citation type="submission" date="2021-01" db="EMBL/GenBank/DDBJ databases">
        <title>WGS of actinomycetes isolated from Thailand.</title>
        <authorList>
            <person name="Thawai C."/>
        </authorList>
    </citation>
    <scope>NUCLEOTIDE SEQUENCE [LARGE SCALE GENOMIC DNA]</scope>
    <source>
        <strain evidence="2 3">LPG 2</strain>
    </source>
</reference>
<evidence type="ECO:0000313" key="3">
    <source>
        <dbReference type="Proteomes" id="UP000602198"/>
    </source>
</evidence>
<name>A0ABS1MGL4_9NOCA</name>
<proteinExistence type="predicted"/>
<accession>A0ABS1MGL4</accession>
<feature type="domain" description="SnoaL-like" evidence="1">
    <location>
        <begin position="38"/>
        <end position="137"/>
    </location>
</feature>
<dbReference type="SUPFAM" id="SSF54427">
    <property type="entry name" value="NTF2-like"/>
    <property type="match status" value="1"/>
</dbReference>
<dbReference type="Pfam" id="PF12680">
    <property type="entry name" value="SnoaL_2"/>
    <property type="match status" value="1"/>
</dbReference>
<dbReference type="RefSeq" id="WP_201957544.1">
    <property type="nucleotide sequence ID" value="NZ_JAERRJ010000019.1"/>
</dbReference>
<comment type="caution">
    <text evidence="2">The sequence shown here is derived from an EMBL/GenBank/DDBJ whole genome shotgun (WGS) entry which is preliminary data.</text>
</comment>
<dbReference type="Proteomes" id="UP000602198">
    <property type="component" value="Unassembled WGS sequence"/>
</dbReference>
<keyword evidence="3" id="KW-1185">Reference proteome</keyword>
<dbReference type="Gene3D" id="3.10.450.50">
    <property type="match status" value="1"/>
</dbReference>
<organism evidence="2 3">
    <name type="scientific">Nocardia acididurans</name>
    <dbReference type="NCBI Taxonomy" id="2802282"/>
    <lineage>
        <taxon>Bacteria</taxon>
        <taxon>Bacillati</taxon>
        <taxon>Actinomycetota</taxon>
        <taxon>Actinomycetes</taxon>
        <taxon>Mycobacteriales</taxon>
        <taxon>Nocardiaceae</taxon>
        <taxon>Nocardia</taxon>
    </lineage>
</organism>